<name>A0A4Q1BN84_TREME</name>
<dbReference type="InParanoid" id="A0A4Q1BN84"/>
<evidence type="ECO:0000313" key="3">
    <source>
        <dbReference type="Proteomes" id="UP000289152"/>
    </source>
</evidence>
<sequence length="153" mass="17698">MPSHPQDDSNQYSYQDSASYTGKQEEESVVNEGDTIRDHLLEAVSGLSELEFKFVAESLNQLGEMIRHSVPPYTKGTLETLPQRKSKWVSQTRWRGLDYGEVYFWETEEDKKEEIIEQVNTTVKQARRFVHHYTRSPGDGYKSQAEAEDAYTV</sequence>
<evidence type="ECO:0000256" key="1">
    <source>
        <dbReference type="SAM" id="MobiDB-lite"/>
    </source>
</evidence>
<evidence type="ECO:0000313" key="2">
    <source>
        <dbReference type="EMBL" id="RXK39220.1"/>
    </source>
</evidence>
<dbReference type="AlphaFoldDB" id="A0A4Q1BN84"/>
<accession>A0A4Q1BN84</accession>
<comment type="caution">
    <text evidence="2">The sequence shown here is derived from an EMBL/GenBank/DDBJ whole genome shotgun (WGS) entry which is preliminary data.</text>
</comment>
<feature type="region of interest" description="Disordered" evidence="1">
    <location>
        <begin position="1"/>
        <end position="32"/>
    </location>
</feature>
<dbReference type="VEuPathDB" id="FungiDB:TREMEDRAFT_58748"/>
<gene>
    <name evidence="2" type="ORF">M231_03440</name>
</gene>
<reference evidence="2 3" key="1">
    <citation type="submission" date="2016-06" db="EMBL/GenBank/DDBJ databases">
        <title>Evolution of pathogenesis and genome organization in the Tremellales.</title>
        <authorList>
            <person name="Cuomo C."/>
            <person name="Litvintseva A."/>
            <person name="Heitman J."/>
            <person name="Chen Y."/>
            <person name="Sun S."/>
            <person name="Springer D."/>
            <person name="Dromer F."/>
            <person name="Young S."/>
            <person name="Zeng Q."/>
            <person name="Chapman S."/>
            <person name="Gujja S."/>
            <person name="Saif S."/>
            <person name="Birren B."/>
        </authorList>
    </citation>
    <scope>NUCLEOTIDE SEQUENCE [LARGE SCALE GENOMIC DNA]</scope>
    <source>
        <strain evidence="2 3">ATCC 28783</strain>
    </source>
</reference>
<dbReference type="EMBL" id="SDIL01000034">
    <property type="protein sequence ID" value="RXK39220.1"/>
    <property type="molecule type" value="Genomic_DNA"/>
</dbReference>
<organism evidence="2 3">
    <name type="scientific">Tremella mesenterica</name>
    <name type="common">Jelly fungus</name>
    <dbReference type="NCBI Taxonomy" id="5217"/>
    <lineage>
        <taxon>Eukaryota</taxon>
        <taxon>Fungi</taxon>
        <taxon>Dikarya</taxon>
        <taxon>Basidiomycota</taxon>
        <taxon>Agaricomycotina</taxon>
        <taxon>Tremellomycetes</taxon>
        <taxon>Tremellales</taxon>
        <taxon>Tremellaceae</taxon>
        <taxon>Tremella</taxon>
    </lineage>
</organism>
<feature type="compositionally biased region" description="Polar residues" evidence="1">
    <location>
        <begin position="8"/>
        <end position="22"/>
    </location>
</feature>
<protein>
    <submittedName>
        <fullName evidence="2">Uncharacterized protein</fullName>
    </submittedName>
</protein>
<keyword evidence="3" id="KW-1185">Reference proteome</keyword>
<dbReference type="Proteomes" id="UP000289152">
    <property type="component" value="Unassembled WGS sequence"/>
</dbReference>
<proteinExistence type="predicted"/>